<comment type="caution">
    <text evidence="4">The sequence shown here is derived from an EMBL/GenBank/DDBJ whole genome shotgun (WGS) entry which is preliminary data.</text>
</comment>
<keyword evidence="4" id="KW-0808">Transferase</keyword>
<dbReference type="SUPFAM" id="SSF53448">
    <property type="entry name" value="Nucleotide-diphospho-sugar transferases"/>
    <property type="match status" value="1"/>
</dbReference>
<dbReference type="RefSeq" id="WP_129244908.1">
    <property type="nucleotide sequence ID" value="NZ_JABZEL010000013.1"/>
</dbReference>
<feature type="compositionally biased region" description="Polar residues" evidence="1">
    <location>
        <begin position="1"/>
        <end position="11"/>
    </location>
</feature>
<dbReference type="Pfam" id="PF00535">
    <property type="entry name" value="Glycos_transf_2"/>
    <property type="match status" value="1"/>
</dbReference>
<sequence>MTAARNQQTGGQPAPEPEPAPEPAPAQEAQPVRPLPLVSVVLPARNAAATLGRQLEALAGQDYTGPWEVIVVDDGSQDGTGEVAADYRPRLPRLHVVRTRGTGGGGVNRARNTGCRHSTGDVLVFCDADDVVAPGWLTAMEEALRRSPAVGGALERVSLNDPVALAARPPKPTACLADTFGFLPYPLGANCGARREVWALLGGFDERYLYGSDDVEFFWRAQLAGRELAFVPDAVVHYQLRSTVRQMVRQAFRYGRSHPMLFRTFAAHGMPRSSLPGLAREWGWLLCHGLHLVGRTDRRAAWLSRAALRSGRLVGSVRHRVLYL</sequence>
<feature type="compositionally biased region" description="Pro residues" evidence="1">
    <location>
        <begin position="14"/>
        <end position="24"/>
    </location>
</feature>
<reference evidence="4 5" key="1">
    <citation type="submission" date="2019-01" db="EMBL/GenBank/DDBJ databases">
        <title>Draft genome sequences of the type strain Streptomyces sioyaensis DSM 40032 and its novel strain, TM32, a thermotolerant antibiotics-producing actinobacterium.</title>
        <authorList>
            <person name="Nakaew N."/>
            <person name="Lumyong S."/>
            <person name="Sloan W.T."/>
            <person name="Sungthong R."/>
        </authorList>
    </citation>
    <scope>NUCLEOTIDE SEQUENCE [LARGE SCALE GENOMIC DNA]</scope>
    <source>
        <strain evidence="4 5">DSM 40032</strain>
    </source>
</reference>
<feature type="domain" description="Glycosyltransferase 2-like" evidence="2">
    <location>
        <begin position="39"/>
        <end position="160"/>
    </location>
</feature>
<gene>
    <name evidence="4" type="ORF">EST54_03565</name>
</gene>
<evidence type="ECO:0000313" key="5">
    <source>
        <dbReference type="Proteomes" id="UP000289482"/>
    </source>
</evidence>
<dbReference type="PANTHER" id="PTHR43685">
    <property type="entry name" value="GLYCOSYLTRANSFERASE"/>
    <property type="match status" value="1"/>
</dbReference>
<evidence type="ECO:0000259" key="3">
    <source>
        <dbReference type="Pfam" id="PF13632"/>
    </source>
</evidence>
<dbReference type="Gene3D" id="3.90.550.10">
    <property type="entry name" value="Spore Coat Polysaccharide Biosynthesis Protein SpsA, Chain A"/>
    <property type="match status" value="1"/>
</dbReference>
<dbReference type="GO" id="GO:0016740">
    <property type="term" value="F:transferase activity"/>
    <property type="evidence" value="ECO:0007669"/>
    <property type="project" value="UniProtKB-KW"/>
</dbReference>
<organism evidence="4 5">
    <name type="scientific">Streptomyces sioyaensis</name>
    <dbReference type="NCBI Taxonomy" id="67364"/>
    <lineage>
        <taxon>Bacteria</taxon>
        <taxon>Bacillati</taxon>
        <taxon>Actinomycetota</taxon>
        <taxon>Actinomycetes</taxon>
        <taxon>Kitasatosporales</taxon>
        <taxon>Streptomycetaceae</taxon>
        <taxon>Streptomyces</taxon>
    </lineage>
</organism>
<keyword evidence="5" id="KW-1185">Reference proteome</keyword>
<dbReference type="InterPro" id="IPR029044">
    <property type="entry name" value="Nucleotide-diphossugar_trans"/>
</dbReference>
<proteinExistence type="predicted"/>
<evidence type="ECO:0000259" key="2">
    <source>
        <dbReference type="Pfam" id="PF00535"/>
    </source>
</evidence>
<dbReference type="PANTHER" id="PTHR43685:SF2">
    <property type="entry name" value="GLYCOSYLTRANSFERASE 2-LIKE DOMAIN-CONTAINING PROTEIN"/>
    <property type="match status" value="1"/>
</dbReference>
<evidence type="ECO:0000256" key="1">
    <source>
        <dbReference type="SAM" id="MobiDB-lite"/>
    </source>
</evidence>
<dbReference type="EMBL" id="SDIF01000006">
    <property type="protein sequence ID" value="RXS70187.1"/>
    <property type="molecule type" value="Genomic_DNA"/>
</dbReference>
<dbReference type="Pfam" id="PF13632">
    <property type="entry name" value="Glyco_trans_2_3"/>
    <property type="match status" value="1"/>
</dbReference>
<dbReference type="Proteomes" id="UP000289482">
    <property type="component" value="Unassembled WGS sequence"/>
</dbReference>
<evidence type="ECO:0000313" key="4">
    <source>
        <dbReference type="EMBL" id="RXS70187.1"/>
    </source>
</evidence>
<dbReference type="GeneID" id="95777083"/>
<dbReference type="InterPro" id="IPR001173">
    <property type="entry name" value="Glyco_trans_2-like"/>
</dbReference>
<name>A0A4Q1R9R8_9ACTN</name>
<feature type="domain" description="Glycosyltransferase 2-like" evidence="3">
    <location>
        <begin position="183"/>
        <end position="258"/>
    </location>
</feature>
<protein>
    <submittedName>
        <fullName evidence="4">Glycosyltransferase</fullName>
    </submittedName>
</protein>
<dbReference type="AlphaFoldDB" id="A0A4Q1R9R8"/>
<dbReference type="InterPro" id="IPR050834">
    <property type="entry name" value="Glycosyltransf_2"/>
</dbReference>
<accession>A0A4Q1R9R8</accession>
<feature type="region of interest" description="Disordered" evidence="1">
    <location>
        <begin position="1"/>
        <end position="30"/>
    </location>
</feature>